<evidence type="ECO:0000256" key="5">
    <source>
        <dbReference type="ARBA" id="ARBA00022989"/>
    </source>
</evidence>
<dbReference type="InterPro" id="IPR036259">
    <property type="entry name" value="MFS_trans_sf"/>
</dbReference>
<feature type="transmembrane region" description="Helical" evidence="8">
    <location>
        <begin position="357"/>
        <end position="377"/>
    </location>
</feature>
<dbReference type="SUPFAM" id="SSF103473">
    <property type="entry name" value="MFS general substrate transporter"/>
    <property type="match status" value="1"/>
</dbReference>
<feature type="region of interest" description="Disordered" evidence="7">
    <location>
        <begin position="237"/>
        <end position="274"/>
    </location>
</feature>
<evidence type="ECO:0000256" key="1">
    <source>
        <dbReference type="ARBA" id="ARBA00004141"/>
    </source>
</evidence>
<evidence type="ECO:0008006" key="11">
    <source>
        <dbReference type="Google" id="ProtNLM"/>
    </source>
</evidence>
<evidence type="ECO:0000313" key="9">
    <source>
        <dbReference type="EMBL" id="GAX81468.1"/>
    </source>
</evidence>
<comment type="caution">
    <text evidence="9">The sequence shown here is derived from an EMBL/GenBank/DDBJ whole genome shotgun (WGS) entry which is preliminary data.</text>
</comment>
<feature type="transmembrane region" description="Helical" evidence="8">
    <location>
        <begin position="103"/>
        <end position="122"/>
    </location>
</feature>
<evidence type="ECO:0000256" key="3">
    <source>
        <dbReference type="ARBA" id="ARBA00022448"/>
    </source>
</evidence>
<feature type="transmembrane region" description="Helical" evidence="8">
    <location>
        <begin position="134"/>
        <end position="153"/>
    </location>
</feature>
<dbReference type="OrthoDB" id="46396at2759"/>
<name>A0A250XEF5_9CHLO</name>
<keyword evidence="3" id="KW-0813">Transport</keyword>
<keyword evidence="5 8" id="KW-1133">Transmembrane helix</keyword>
<evidence type="ECO:0000256" key="4">
    <source>
        <dbReference type="ARBA" id="ARBA00022692"/>
    </source>
</evidence>
<feature type="compositionally biased region" description="Basic and acidic residues" evidence="7">
    <location>
        <begin position="251"/>
        <end position="263"/>
    </location>
</feature>
<feature type="transmembrane region" description="Helical" evidence="8">
    <location>
        <begin position="42"/>
        <end position="61"/>
    </location>
</feature>
<dbReference type="GO" id="GO:0005886">
    <property type="term" value="C:plasma membrane"/>
    <property type="evidence" value="ECO:0007669"/>
    <property type="project" value="TreeGrafter"/>
</dbReference>
<feature type="transmembrane region" description="Helical" evidence="8">
    <location>
        <begin position="73"/>
        <end position="97"/>
    </location>
</feature>
<sequence>MKILATDIVFFLISVSYKLPWTCISSLLSQFSRDYGPEVLLQLNFAYFFPSIPILVLQTIFNERMDQKLGLPLGALVRFVFGLGGLSVIMSFFPILASTHLSLLLTTVAVGICYGAAFGTSYQLASRFPASSTVALTTGFVSSGPIVLVIDLWVKKGTYYTSHGLSALCSWVALITSLGLLAAMLLIFSNTRSLRMGSHSQHVEIRLPDKGASKFSKAVKKNSTRKSLGDTHALALTSNPDGVSLESMESGESRAHSPQRDHAQNTSSSAFSSDCDEKQYKKNLPMHVLAWKVAPAAISIFLSVGTSMLVFPFFTYVQSTGLFGERLAQVLFYVRLIGDIVGRLLPPFLKDTTAKELLVWGAVKSAVMPMVLLSIFLPQMTHLRGNIKCNKCRWQLGTA</sequence>
<evidence type="ECO:0000256" key="8">
    <source>
        <dbReference type="SAM" id="Phobius"/>
    </source>
</evidence>
<organism evidence="9 10">
    <name type="scientific">Chlamydomonas eustigma</name>
    <dbReference type="NCBI Taxonomy" id="1157962"/>
    <lineage>
        <taxon>Eukaryota</taxon>
        <taxon>Viridiplantae</taxon>
        <taxon>Chlorophyta</taxon>
        <taxon>core chlorophytes</taxon>
        <taxon>Chlorophyceae</taxon>
        <taxon>CS clade</taxon>
        <taxon>Chlamydomonadales</taxon>
        <taxon>Chlamydomonadaceae</taxon>
        <taxon>Chlamydomonas</taxon>
    </lineage>
</organism>
<gene>
    <name evidence="9" type="ORF">CEUSTIGMA_g8897.t1</name>
</gene>
<feature type="transmembrane region" description="Helical" evidence="8">
    <location>
        <begin position="165"/>
        <end position="188"/>
    </location>
</feature>
<proteinExistence type="inferred from homology"/>
<evidence type="ECO:0000256" key="2">
    <source>
        <dbReference type="ARBA" id="ARBA00007965"/>
    </source>
</evidence>
<comment type="similarity">
    <text evidence="2">Belongs to the SLC29A/ENT transporter (TC 2.A.57) family.</text>
</comment>
<keyword evidence="6 8" id="KW-0472">Membrane</keyword>
<dbReference type="AlphaFoldDB" id="A0A250XEF5"/>
<accession>A0A250XEF5</accession>
<evidence type="ECO:0000256" key="7">
    <source>
        <dbReference type="SAM" id="MobiDB-lite"/>
    </source>
</evidence>
<reference evidence="9 10" key="1">
    <citation type="submission" date="2017-08" db="EMBL/GenBank/DDBJ databases">
        <title>Acidophilic green algal genome provides insights into adaptation to an acidic environment.</title>
        <authorList>
            <person name="Hirooka S."/>
            <person name="Hirose Y."/>
            <person name="Kanesaki Y."/>
            <person name="Higuchi S."/>
            <person name="Fujiwara T."/>
            <person name="Onuma R."/>
            <person name="Era A."/>
            <person name="Ohbayashi R."/>
            <person name="Uzuka A."/>
            <person name="Nozaki H."/>
            <person name="Yoshikawa H."/>
            <person name="Miyagishima S.Y."/>
        </authorList>
    </citation>
    <scope>NUCLEOTIDE SEQUENCE [LARGE SCALE GENOMIC DNA]</scope>
    <source>
        <strain evidence="9 10">NIES-2499</strain>
    </source>
</reference>
<feature type="transmembrane region" description="Helical" evidence="8">
    <location>
        <begin position="289"/>
        <end position="314"/>
    </location>
</feature>
<protein>
    <recommendedName>
        <fullName evidence="11">Major facilitator superfamily (MFS) profile domain-containing protein</fullName>
    </recommendedName>
</protein>
<evidence type="ECO:0000313" key="10">
    <source>
        <dbReference type="Proteomes" id="UP000232323"/>
    </source>
</evidence>
<keyword evidence="4 8" id="KW-0812">Transmembrane</keyword>
<evidence type="ECO:0000256" key="6">
    <source>
        <dbReference type="ARBA" id="ARBA00023136"/>
    </source>
</evidence>
<comment type="subcellular location">
    <subcellularLocation>
        <location evidence="1">Membrane</location>
        <topology evidence="1">Multi-pass membrane protein</topology>
    </subcellularLocation>
</comment>
<dbReference type="PANTHER" id="PTHR10332:SF10">
    <property type="entry name" value="EQUILIBRATIVE NUCLEOSIDE TRANSPORTER 4"/>
    <property type="match status" value="1"/>
</dbReference>
<dbReference type="InterPro" id="IPR002259">
    <property type="entry name" value="Eqnu_transpt"/>
</dbReference>
<keyword evidence="10" id="KW-1185">Reference proteome</keyword>
<dbReference type="GO" id="GO:0005337">
    <property type="term" value="F:nucleoside transmembrane transporter activity"/>
    <property type="evidence" value="ECO:0007669"/>
    <property type="project" value="InterPro"/>
</dbReference>
<dbReference type="Proteomes" id="UP000232323">
    <property type="component" value="Unassembled WGS sequence"/>
</dbReference>
<dbReference type="PANTHER" id="PTHR10332">
    <property type="entry name" value="EQUILIBRATIVE NUCLEOSIDE TRANSPORTER"/>
    <property type="match status" value="1"/>
</dbReference>
<dbReference type="EMBL" id="BEGY01000066">
    <property type="protein sequence ID" value="GAX81468.1"/>
    <property type="molecule type" value="Genomic_DNA"/>
</dbReference>